<proteinExistence type="inferred from homology"/>
<keyword evidence="3 4" id="KW-0472">Membrane</keyword>
<evidence type="ECO:0000256" key="1">
    <source>
        <dbReference type="ARBA" id="ARBA00022692"/>
    </source>
</evidence>
<dbReference type="PANTHER" id="PTHR12483">
    <property type="entry name" value="SOLUTE CARRIER FAMILY 31 COPPER TRANSPORTERS"/>
    <property type="match status" value="1"/>
</dbReference>
<comment type="similarity">
    <text evidence="4">Belongs to the copper transporter (Ctr) (TC 1.A.56) family. SLC31A subfamily.</text>
</comment>
<keyword evidence="2 4" id="KW-1133">Transmembrane helix</keyword>
<protein>
    <recommendedName>
        <fullName evidence="4">Copper transport protein</fullName>
    </recommendedName>
</protein>
<keyword evidence="1 4" id="KW-0812">Transmembrane</keyword>
<sequence length="158" mass="17349">MDTSDTQSRSHGTETMPVIFHTKTGTAFLSEAWTPRTSGQYTATCLALVLFTLILRTLIAFKPLLEAAVSEREHGKSRLSNGEDYGHEETFFAPTPETVLVRVAHAAYEAAIAFLGYLPMLGVMSMNLGYFLSVLLEVFVGTLCLGYIARSTTFDHCS</sequence>
<evidence type="ECO:0000256" key="2">
    <source>
        <dbReference type="ARBA" id="ARBA00022989"/>
    </source>
</evidence>
<dbReference type="AlphaFoldDB" id="A0A1G4BS94"/>
<evidence type="ECO:0000256" key="4">
    <source>
        <dbReference type="RuleBase" id="RU367022"/>
    </source>
</evidence>
<name>A0A1G4BS94_9PEZI</name>
<feature type="transmembrane region" description="Helical" evidence="4">
    <location>
        <begin position="130"/>
        <end position="149"/>
    </location>
</feature>
<comment type="caution">
    <text evidence="5">The sequence shown here is derived from an EMBL/GenBank/DDBJ whole genome shotgun (WGS) entry which is preliminary data.</text>
</comment>
<keyword evidence="6" id="KW-1185">Reference proteome</keyword>
<feature type="transmembrane region" description="Helical" evidence="4">
    <location>
        <begin position="41"/>
        <end position="61"/>
    </location>
</feature>
<dbReference type="STRING" id="1209926.A0A1G4BS94"/>
<dbReference type="EMBL" id="MJBS01000003">
    <property type="protein sequence ID" value="OHF04294.1"/>
    <property type="molecule type" value="Genomic_DNA"/>
</dbReference>
<keyword evidence="4" id="KW-0186">Copper</keyword>
<keyword evidence="4" id="KW-0406">Ion transport</keyword>
<dbReference type="GO" id="GO:0005886">
    <property type="term" value="C:plasma membrane"/>
    <property type="evidence" value="ECO:0007669"/>
    <property type="project" value="TreeGrafter"/>
</dbReference>
<gene>
    <name evidence="5" type="ORF">CORC01_00633</name>
</gene>
<dbReference type="OrthoDB" id="73901at2759"/>
<reference evidence="5 6" key="1">
    <citation type="submission" date="2016-09" db="EMBL/GenBank/DDBJ databases">
        <authorList>
            <person name="Capua I."/>
            <person name="De Benedictis P."/>
            <person name="Joannis T."/>
            <person name="Lombin L.H."/>
            <person name="Cattoli G."/>
        </authorList>
    </citation>
    <scope>NUCLEOTIDE SEQUENCE [LARGE SCALE GENOMIC DNA]</scope>
    <source>
        <strain evidence="5 6">IMI 309357</strain>
    </source>
</reference>
<dbReference type="PANTHER" id="PTHR12483:SF120">
    <property type="entry name" value="HIGH-AFFINITY COPPER TRANSPORTER CTRA2"/>
    <property type="match status" value="1"/>
</dbReference>
<organism evidence="5 6">
    <name type="scientific">Colletotrichum orchidophilum</name>
    <dbReference type="NCBI Taxonomy" id="1209926"/>
    <lineage>
        <taxon>Eukaryota</taxon>
        <taxon>Fungi</taxon>
        <taxon>Dikarya</taxon>
        <taxon>Ascomycota</taxon>
        <taxon>Pezizomycotina</taxon>
        <taxon>Sordariomycetes</taxon>
        <taxon>Hypocreomycetidae</taxon>
        <taxon>Glomerellales</taxon>
        <taxon>Glomerellaceae</taxon>
        <taxon>Colletotrichum</taxon>
    </lineage>
</organism>
<evidence type="ECO:0000256" key="3">
    <source>
        <dbReference type="ARBA" id="ARBA00023136"/>
    </source>
</evidence>
<evidence type="ECO:0000313" key="6">
    <source>
        <dbReference type="Proteomes" id="UP000176998"/>
    </source>
</evidence>
<dbReference type="GeneID" id="34553800"/>
<keyword evidence="4" id="KW-0187">Copper transport</keyword>
<comment type="subcellular location">
    <subcellularLocation>
        <location evidence="4">Membrane</location>
        <topology evidence="4">Multi-pass membrane protein</topology>
    </subcellularLocation>
</comment>
<dbReference type="GO" id="GO:0005375">
    <property type="term" value="F:copper ion transmembrane transporter activity"/>
    <property type="evidence" value="ECO:0007669"/>
    <property type="project" value="UniProtKB-UniRule"/>
</dbReference>
<dbReference type="Proteomes" id="UP000176998">
    <property type="component" value="Unassembled WGS sequence"/>
</dbReference>
<feature type="transmembrane region" description="Helical" evidence="4">
    <location>
        <begin position="99"/>
        <end position="118"/>
    </location>
</feature>
<dbReference type="Pfam" id="PF04145">
    <property type="entry name" value="Ctr"/>
    <property type="match status" value="1"/>
</dbReference>
<evidence type="ECO:0000313" key="5">
    <source>
        <dbReference type="EMBL" id="OHF04294.1"/>
    </source>
</evidence>
<accession>A0A1G4BS94</accession>
<dbReference type="RefSeq" id="XP_022481429.1">
    <property type="nucleotide sequence ID" value="XM_022612290.1"/>
</dbReference>
<keyword evidence="4" id="KW-0813">Transport</keyword>
<dbReference type="InterPro" id="IPR007274">
    <property type="entry name" value="Cop_transporter"/>
</dbReference>